<comment type="caution">
    <text evidence="2">The sequence shown here is derived from an EMBL/GenBank/DDBJ whole genome shotgun (WGS) entry which is preliminary data.</text>
</comment>
<evidence type="ECO:0000313" key="2">
    <source>
        <dbReference type="EMBL" id="CAG5072716.1"/>
    </source>
</evidence>
<dbReference type="Gene3D" id="2.70.98.60">
    <property type="entry name" value="alpha-galactosidase from lactobacil brevis"/>
    <property type="match status" value="1"/>
</dbReference>
<name>A0ABM8UVB0_9BACT</name>
<dbReference type="InterPro" id="IPR038417">
    <property type="entry name" value="Alpga-gal_N_sf"/>
</dbReference>
<gene>
    <name evidence="2" type="ORF">DYBT9623_04277</name>
</gene>
<accession>A0ABM8UVB0</accession>
<feature type="region of interest" description="Disordered" evidence="1">
    <location>
        <begin position="362"/>
        <end position="381"/>
    </location>
</feature>
<protein>
    <recommendedName>
        <fullName evidence="4">Alpha-galactosidase</fullName>
    </recommendedName>
</protein>
<evidence type="ECO:0000256" key="1">
    <source>
        <dbReference type="SAM" id="MobiDB-lite"/>
    </source>
</evidence>
<dbReference type="Proteomes" id="UP000679725">
    <property type="component" value="Unassembled WGS sequence"/>
</dbReference>
<sequence>MKKNILAIATFIITTCHLVGAQAQRIEIGNLPLYDKQRLRSKTDWLINGNAQKSAVYKTQEGYMVLSNGLVSRTFTMNPNGATIGLDNLVTNEALVRAVSPEAVLWVNGHEINVGGLTGQPIGNYLLPEWIPGMKADPYSLKLMSYTSSPIKERFEWNRRTEWSSQQLPWPPKGIEVAFTYKADEDVIRNFKNLKAQDSKREVLLKDDFIKLSPDWNIVTSRTLANAFNNEGKAGEILAPANAVVFGERALPQQTKVIICKLNSGTDESSGYGPGIALQFEGDKSSKFHLSPGNKRFRVYHDGKSQDFEGFDTGKSYFLKILLVTGPAAGSPAAGKMICSVSEDGKTYQILTELQTSSFPTHIRLGKTDPRGGNVKGNGADGAVGRGKIEQLLLLGENKGSDTDFNFLKNLKVTVHYELYDGLPMISKWVSVENEGEAEFIVNNIKSEHLAVTEAESAVEHKQRWEMPPIFAESDFAFGSMSPNAAQNACVEWKVDSTYTTQVNYLLQTPSLLVCMPKTGMGQELAGGASFESMRLWELIYDSYDRERRGLSERKMYRTISPWVTENPVIMHVSSAKDEPVKAAIDQCAEVGFEMVIMTFGSGFDIENTSPENLQRMKELKDYAKSKGIALGGYSLLASRAISKEDDVVMPAGKKPAFGNSPCLESEWGKDYFKKLYNFYETTGHDLLEHDGSYPGDVCASTTHPGHRGLEDSRWKQFGEIQKFYCWCRSKGIYLNVPDWYYLNGSTKGAMGYRETNWSLPREFQEIIERQNIYDGTWEKTPSMGWMFVPLVQYHGGGAAATIEPLKEHLPHYEQRLANLFGAGVQACYRGPQLYDAPQTKAMVKKWVDFYKKHRRVLDSDIIHIRRPDGRDYDAIMHVDPLGKEKGLLMVYNPLDEAITREIDIDLYYTGLQKQVSISENDGAARKMALNGTKMTLKVSIPAKSQKWFLLTP</sequence>
<evidence type="ECO:0000313" key="3">
    <source>
        <dbReference type="Proteomes" id="UP000679725"/>
    </source>
</evidence>
<evidence type="ECO:0008006" key="4">
    <source>
        <dbReference type="Google" id="ProtNLM"/>
    </source>
</evidence>
<dbReference type="EMBL" id="CAJRAU010000006">
    <property type="protein sequence ID" value="CAG5072716.1"/>
    <property type="molecule type" value="Genomic_DNA"/>
</dbReference>
<organism evidence="2 3">
    <name type="scientific">Dyadobacter linearis</name>
    <dbReference type="NCBI Taxonomy" id="2823330"/>
    <lineage>
        <taxon>Bacteria</taxon>
        <taxon>Pseudomonadati</taxon>
        <taxon>Bacteroidota</taxon>
        <taxon>Cytophagia</taxon>
        <taxon>Cytophagales</taxon>
        <taxon>Spirosomataceae</taxon>
        <taxon>Dyadobacter</taxon>
    </lineage>
</organism>
<dbReference type="RefSeq" id="WP_215235551.1">
    <property type="nucleotide sequence ID" value="NZ_CAJRAU010000006.1"/>
</dbReference>
<keyword evidence="3" id="KW-1185">Reference proteome</keyword>
<proteinExistence type="predicted"/>
<reference evidence="2 3" key="1">
    <citation type="submission" date="2021-04" db="EMBL/GenBank/DDBJ databases">
        <authorList>
            <person name="Rodrigo-Torres L."/>
            <person name="Arahal R. D."/>
            <person name="Lucena T."/>
        </authorList>
    </citation>
    <scope>NUCLEOTIDE SEQUENCE [LARGE SCALE GENOMIC DNA]</scope>
    <source>
        <strain evidence="2 3">CECT 9623</strain>
    </source>
</reference>